<reference evidence="3" key="1">
    <citation type="journal article" date="2021" name="Nat. Commun.">
        <title>Genetic determinants of endophytism in the Arabidopsis root mycobiome.</title>
        <authorList>
            <person name="Mesny F."/>
            <person name="Miyauchi S."/>
            <person name="Thiergart T."/>
            <person name="Pickel B."/>
            <person name="Atanasova L."/>
            <person name="Karlsson M."/>
            <person name="Huettel B."/>
            <person name="Barry K.W."/>
            <person name="Haridas S."/>
            <person name="Chen C."/>
            <person name="Bauer D."/>
            <person name="Andreopoulos W."/>
            <person name="Pangilinan J."/>
            <person name="LaButti K."/>
            <person name="Riley R."/>
            <person name="Lipzen A."/>
            <person name="Clum A."/>
            <person name="Drula E."/>
            <person name="Henrissat B."/>
            <person name="Kohler A."/>
            <person name="Grigoriev I.V."/>
            <person name="Martin F.M."/>
            <person name="Hacquard S."/>
        </authorList>
    </citation>
    <scope>NUCLEOTIDE SEQUENCE</scope>
    <source>
        <strain evidence="3">MPI-CAGE-CH-0230</strain>
    </source>
</reference>
<dbReference type="Pfam" id="PF00241">
    <property type="entry name" value="Cofilin_ADF"/>
    <property type="match status" value="1"/>
</dbReference>
<feature type="compositionally biased region" description="Basic and acidic residues" evidence="1">
    <location>
        <begin position="991"/>
        <end position="1012"/>
    </location>
</feature>
<feature type="compositionally biased region" description="Pro residues" evidence="1">
    <location>
        <begin position="385"/>
        <end position="398"/>
    </location>
</feature>
<evidence type="ECO:0000313" key="3">
    <source>
        <dbReference type="EMBL" id="KAH7038249.1"/>
    </source>
</evidence>
<dbReference type="InterPro" id="IPR029006">
    <property type="entry name" value="ADF-H/Gelsolin-like_dom_sf"/>
</dbReference>
<feature type="compositionally biased region" description="Polar residues" evidence="1">
    <location>
        <begin position="764"/>
        <end position="776"/>
    </location>
</feature>
<feature type="compositionally biased region" description="Low complexity" evidence="1">
    <location>
        <begin position="131"/>
        <end position="140"/>
    </location>
</feature>
<dbReference type="InterPro" id="IPR002108">
    <property type="entry name" value="ADF-H"/>
</dbReference>
<evidence type="ECO:0000313" key="4">
    <source>
        <dbReference type="Proteomes" id="UP000756346"/>
    </source>
</evidence>
<dbReference type="OrthoDB" id="74412at2759"/>
<feature type="compositionally biased region" description="Basic and acidic residues" evidence="1">
    <location>
        <begin position="399"/>
        <end position="411"/>
    </location>
</feature>
<feature type="compositionally biased region" description="Basic and acidic residues" evidence="1">
    <location>
        <begin position="703"/>
        <end position="714"/>
    </location>
</feature>
<dbReference type="GeneID" id="70187746"/>
<proteinExistence type="predicted"/>
<sequence length="1258" mass="134566">MALNGLDHASIQEAFAAAANETGGWFILKYVSRDEVELYEKGTGGVTECRNAITKYEEPSPLYGFLKYRRRSVVVKYMPEDCSRLIQARAAVHFTAVCEQFVPHDTVFEISTASDLKDSKLSSACSLHAASGSQSSSSSSTRRRRLGEIAEEEEEEERERKRQSVVHEEDRPLSPGRPSESSDGSAPTRVESPVVLDPDQTTSAEFATTADVPIFEGIETPSSPTASEYSRRMSSQSARTERYGSLYSRPKVKLGPRPSLEATKRPHTADNFRPTAALPAGFKGFSKGSKKGKADDKTNNDEHDNSQPANPDVSLGQAFVIPEDAAADHISLPPRPATSSGASVKSVSTIMSSATKENKMTPEKARLMKAMKMREKKKKMNNAQPGPPPTQELPPPPSRDVDGNADAKAESAEETPGLVRQGPVIAAAAESPESRSATSDATSDHSASDSRPPSAAAASVSEIGDSTQASSISDSTDETIQPRKPSIGELSDGEDDGPEEIAEILEEAGLDLHANERSDTLSSAETVADTVQPNASPLASEEPIVPTGGDQVLPGAVESVQEVVVDDTTAKKAPIGKHSHDSDIKTTIVQLPAQNEETTSTPPDETLSAKVPLDDQKSFSSSKSPRTPSLKSKFSTQDLRAATAATEPVPSLPQIIAHNSSSAGSQRSNVDGAKKPSADAREPMAMQPPSSQPVQRKVSVEPIKTDLADQKDAESDSDDSDDDADLMDEIASATVEEAKPMMVSKSPIVPVFPTIDPPRPSRGLSPQPSLTRTVSNPLRGPLLAPSDVSQSSARSVSAGGAAFLHNITRQPSGASLQSKKGNVGSSISQRIKALEQLSSTSGPPDTKARPVTPSSTFFAVRKASVRQPSKSPSVTDRAHVLSSQCPTPEALDSRPGTPEVTPEFIRRERTNSMANRLSMFEGHNLPRGRPESIQVTARILRDGHDGFLKKLEPHKTGPIELKQSPLIVDVHPKKPKTSDGISSKANQLTDFTKEPLPDRKKSTDHVMEELSDHRRRSSLNLVRGLLGKSNDNLAPISPGVASLNSPARASTFGQSGHRTSASRDIDTASSQPTSPPLLSDNETEDDSKADKKDTRASRFMRRFSSSFGSARKAATPPAVSPTVAEEPTFQAPKQVAPAPFDAQQSIAAYIGDVNVQFPDNLLWKRRSLCLDTQGWLILSAVQGATAGAKDKLAGAGVKRYHMSEFKKPYAPDVEVQELPNSVVLDLLQGSCLQVACGDRSGQSQTLDVLLEAHQKHSS</sequence>
<dbReference type="Gene3D" id="3.40.20.10">
    <property type="entry name" value="Severin"/>
    <property type="match status" value="1"/>
</dbReference>
<feature type="region of interest" description="Disordered" evidence="1">
    <location>
        <begin position="835"/>
        <end position="900"/>
    </location>
</feature>
<feature type="compositionally biased region" description="Polar residues" evidence="1">
    <location>
        <begin position="337"/>
        <end position="355"/>
    </location>
</feature>
<organism evidence="3 4">
    <name type="scientific">Microdochium trichocladiopsis</name>
    <dbReference type="NCBI Taxonomy" id="1682393"/>
    <lineage>
        <taxon>Eukaryota</taxon>
        <taxon>Fungi</taxon>
        <taxon>Dikarya</taxon>
        <taxon>Ascomycota</taxon>
        <taxon>Pezizomycotina</taxon>
        <taxon>Sordariomycetes</taxon>
        <taxon>Xylariomycetidae</taxon>
        <taxon>Xylariales</taxon>
        <taxon>Microdochiaceae</taxon>
        <taxon>Microdochium</taxon>
    </lineage>
</organism>
<feature type="region of interest" description="Disordered" evidence="1">
    <location>
        <begin position="752"/>
        <end position="797"/>
    </location>
</feature>
<keyword evidence="4" id="KW-1185">Reference proteome</keyword>
<feature type="compositionally biased region" description="Polar residues" evidence="1">
    <location>
        <begin position="585"/>
        <end position="603"/>
    </location>
</feature>
<feature type="compositionally biased region" description="Basic and acidic residues" evidence="1">
    <location>
        <begin position="292"/>
        <end position="305"/>
    </location>
</feature>
<dbReference type="AlphaFoldDB" id="A0A9P9BV89"/>
<accession>A0A9P9BV89</accession>
<feature type="compositionally biased region" description="Polar residues" evidence="1">
    <location>
        <begin position="220"/>
        <end position="238"/>
    </location>
</feature>
<feature type="compositionally biased region" description="Polar residues" evidence="1">
    <location>
        <begin position="979"/>
        <end position="990"/>
    </location>
</feature>
<feature type="compositionally biased region" description="Basic and acidic residues" evidence="1">
    <location>
        <begin position="356"/>
        <end position="366"/>
    </location>
</feature>
<feature type="region of interest" description="Disordered" evidence="1">
    <location>
        <begin position="970"/>
        <end position="1014"/>
    </location>
</feature>
<comment type="caution">
    <text evidence="3">The sequence shown here is derived from an EMBL/GenBank/DDBJ whole genome shotgun (WGS) entry which is preliminary data.</text>
</comment>
<feature type="compositionally biased region" description="Basic and acidic residues" evidence="1">
    <location>
        <begin position="158"/>
        <end position="172"/>
    </location>
</feature>
<feature type="compositionally biased region" description="Polar residues" evidence="1">
    <location>
        <begin position="657"/>
        <end position="669"/>
    </location>
</feature>
<feature type="compositionally biased region" description="Polar residues" evidence="1">
    <location>
        <begin position="520"/>
        <end position="537"/>
    </location>
</feature>
<feature type="compositionally biased region" description="Basic residues" evidence="1">
    <location>
        <begin position="367"/>
        <end position="380"/>
    </location>
</feature>
<evidence type="ECO:0000259" key="2">
    <source>
        <dbReference type="Pfam" id="PF00241"/>
    </source>
</evidence>
<evidence type="ECO:0000256" key="1">
    <source>
        <dbReference type="SAM" id="MobiDB-lite"/>
    </source>
</evidence>
<feature type="compositionally biased region" description="Low complexity" evidence="1">
    <location>
        <begin position="784"/>
        <end position="797"/>
    </location>
</feature>
<dbReference type="EMBL" id="JAGTJQ010000002">
    <property type="protein sequence ID" value="KAH7038249.1"/>
    <property type="molecule type" value="Genomic_DNA"/>
</dbReference>
<feature type="compositionally biased region" description="Polar residues" evidence="1">
    <location>
        <begin position="464"/>
        <end position="474"/>
    </location>
</feature>
<protein>
    <recommendedName>
        <fullName evidence="2">ADF-H domain-containing protein</fullName>
    </recommendedName>
</protein>
<gene>
    <name evidence="3" type="ORF">B0I36DRAFT_359836</name>
</gene>
<feature type="domain" description="ADF-H" evidence="2">
    <location>
        <begin position="10"/>
        <end position="123"/>
    </location>
</feature>
<feature type="compositionally biased region" description="Basic and acidic residues" evidence="1">
    <location>
        <begin position="1086"/>
        <end position="1096"/>
    </location>
</feature>
<feature type="region of interest" description="Disordered" evidence="1">
    <location>
        <begin position="1028"/>
        <end position="1126"/>
    </location>
</feature>
<feature type="compositionally biased region" description="Acidic residues" evidence="1">
    <location>
        <begin position="715"/>
        <end position="728"/>
    </location>
</feature>
<name>A0A9P9BV89_9PEZI</name>
<dbReference type="Proteomes" id="UP000756346">
    <property type="component" value="Unassembled WGS sequence"/>
</dbReference>
<dbReference type="SUPFAM" id="SSF55753">
    <property type="entry name" value="Actin depolymerizing proteins"/>
    <property type="match status" value="1"/>
</dbReference>
<feature type="compositionally biased region" description="Low complexity" evidence="1">
    <location>
        <begin position="426"/>
        <end position="441"/>
    </location>
</feature>
<feature type="compositionally biased region" description="Low complexity" evidence="1">
    <location>
        <begin position="618"/>
        <end position="633"/>
    </location>
</feature>
<feature type="compositionally biased region" description="Basic and acidic residues" evidence="1">
    <location>
        <begin position="672"/>
        <end position="682"/>
    </location>
</feature>
<feature type="compositionally biased region" description="Acidic residues" evidence="1">
    <location>
        <begin position="491"/>
        <end position="509"/>
    </location>
</feature>
<feature type="compositionally biased region" description="Polar residues" evidence="1">
    <location>
        <begin position="1042"/>
        <end position="1059"/>
    </location>
</feature>
<feature type="region of interest" description="Disordered" evidence="1">
    <location>
        <begin position="808"/>
        <end position="827"/>
    </location>
</feature>
<feature type="compositionally biased region" description="Low complexity" evidence="1">
    <location>
        <begin position="1102"/>
        <end position="1124"/>
    </location>
</feature>
<feature type="region of interest" description="Disordered" evidence="1">
    <location>
        <begin position="128"/>
        <end position="729"/>
    </location>
</feature>
<feature type="compositionally biased region" description="Low complexity" evidence="1">
    <location>
        <begin position="449"/>
        <end position="461"/>
    </location>
</feature>
<dbReference type="RefSeq" id="XP_046017370.1">
    <property type="nucleotide sequence ID" value="XM_046158200.1"/>
</dbReference>